<keyword evidence="3" id="KW-1185">Reference proteome</keyword>
<feature type="region of interest" description="Disordered" evidence="1">
    <location>
        <begin position="149"/>
        <end position="181"/>
    </location>
</feature>
<dbReference type="Proteomes" id="UP001345013">
    <property type="component" value="Unassembled WGS sequence"/>
</dbReference>
<evidence type="ECO:0000313" key="3">
    <source>
        <dbReference type="Proteomes" id="UP001345013"/>
    </source>
</evidence>
<feature type="compositionally biased region" description="Acidic residues" evidence="1">
    <location>
        <begin position="154"/>
        <end position="180"/>
    </location>
</feature>
<organism evidence="2 3">
    <name type="scientific">Lithohypha guttulata</name>
    <dbReference type="NCBI Taxonomy" id="1690604"/>
    <lineage>
        <taxon>Eukaryota</taxon>
        <taxon>Fungi</taxon>
        <taxon>Dikarya</taxon>
        <taxon>Ascomycota</taxon>
        <taxon>Pezizomycotina</taxon>
        <taxon>Eurotiomycetes</taxon>
        <taxon>Chaetothyriomycetidae</taxon>
        <taxon>Chaetothyriales</taxon>
        <taxon>Trichomeriaceae</taxon>
        <taxon>Lithohypha</taxon>
    </lineage>
</organism>
<reference evidence="2 3" key="1">
    <citation type="submission" date="2023-08" db="EMBL/GenBank/DDBJ databases">
        <title>Black Yeasts Isolated from many extreme environments.</title>
        <authorList>
            <person name="Coleine C."/>
            <person name="Stajich J.E."/>
            <person name="Selbmann L."/>
        </authorList>
    </citation>
    <scope>NUCLEOTIDE SEQUENCE [LARGE SCALE GENOMIC DNA]</scope>
    <source>
        <strain evidence="2 3">CCFEE 5885</strain>
    </source>
</reference>
<dbReference type="EMBL" id="JAVRRG010000016">
    <property type="protein sequence ID" value="KAK5097753.1"/>
    <property type="molecule type" value="Genomic_DNA"/>
</dbReference>
<comment type="caution">
    <text evidence="2">The sequence shown here is derived from an EMBL/GenBank/DDBJ whole genome shotgun (WGS) entry which is preliminary data.</text>
</comment>
<name>A0ABR0KJY4_9EURO</name>
<proteinExistence type="predicted"/>
<accession>A0ABR0KJY4</accession>
<protein>
    <submittedName>
        <fullName evidence="2">Uncharacterized protein</fullName>
    </submittedName>
</protein>
<gene>
    <name evidence="2" type="ORF">LTR24_002009</name>
</gene>
<evidence type="ECO:0000313" key="2">
    <source>
        <dbReference type="EMBL" id="KAK5097753.1"/>
    </source>
</evidence>
<evidence type="ECO:0000256" key="1">
    <source>
        <dbReference type="SAM" id="MobiDB-lite"/>
    </source>
</evidence>
<sequence length="195" mass="22636">MKSLRVLERSKSQADYPENNDQGFWRIDVDNSITSWHMCNNIFFFKSMQPPRIPVSFQGYQVLGIGDAVIHVENINEGRHCRKITLKNARYIPECEVESVMCLNYHWWSGNASTKKGGYVEGGIGEDSYLYDDKDRPVAAVEFWEDDRIQEGHIEDDDGEDDDGENDSWWDDDGDDDGWLDNDIQLKVCEEPHRH</sequence>